<evidence type="ECO:0000256" key="2">
    <source>
        <dbReference type="ARBA" id="ARBA00022553"/>
    </source>
</evidence>
<dbReference type="PROSITE" id="PS00297">
    <property type="entry name" value="HSP70_1"/>
    <property type="match status" value="1"/>
</dbReference>
<dbReference type="CDD" id="cd24029">
    <property type="entry name" value="ASKHA_NBD_HSP70_DnaK_HscA_HscC"/>
    <property type="match status" value="1"/>
</dbReference>
<comment type="caution">
    <text evidence="8">The sequence shown here is derived from an EMBL/GenBank/DDBJ whole genome shotgun (WGS) entry which is preliminary data.</text>
</comment>
<dbReference type="GO" id="GO:0005524">
    <property type="term" value="F:ATP binding"/>
    <property type="evidence" value="ECO:0007669"/>
    <property type="project" value="UniProtKB-KW"/>
</dbReference>
<keyword evidence="6" id="KW-0143">Chaperone</keyword>
<dbReference type="PROSITE" id="PS00329">
    <property type="entry name" value="HSP70_2"/>
    <property type="match status" value="1"/>
</dbReference>
<dbReference type="SUPFAM" id="SSF100920">
    <property type="entry name" value="Heat shock protein 70kD (HSP70), peptide-binding domain"/>
    <property type="match status" value="1"/>
</dbReference>
<organism evidence="8 9">
    <name type="scientific">Nonomuraea endophytica</name>
    <dbReference type="NCBI Taxonomy" id="714136"/>
    <lineage>
        <taxon>Bacteria</taxon>
        <taxon>Bacillati</taxon>
        <taxon>Actinomycetota</taxon>
        <taxon>Actinomycetes</taxon>
        <taxon>Streptosporangiales</taxon>
        <taxon>Streptosporangiaceae</taxon>
        <taxon>Nonomuraea</taxon>
    </lineage>
</organism>
<evidence type="ECO:0000256" key="4">
    <source>
        <dbReference type="ARBA" id="ARBA00022840"/>
    </source>
</evidence>
<dbReference type="PRINTS" id="PR00301">
    <property type="entry name" value="HEATSHOCK70"/>
</dbReference>
<dbReference type="PANTHER" id="PTHR19375">
    <property type="entry name" value="HEAT SHOCK PROTEIN 70KDA"/>
    <property type="match status" value="1"/>
</dbReference>
<dbReference type="Gene3D" id="3.30.420.40">
    <property type="match status" value="2"/>
</dbReference>
<accession>A0A7W7ZYI6</accession>
<evidence type="ECO:0000256" key="1">
    <source>
        <dbReference type="ARBA" id="ARBA00007381"/>
    </source>
</evidence>
<evidence type="ECO:0000256" key="6">
    <source>
        <dbReference type="ARBA" id="ARBA00023186"/>
    </source>
</evidence>
<evidence type="ECO:0000313" key="8">
    <source>
        <dbReference type="EMBL" id="MBB5076168.1"/>
    </source>
</evidence>
<keyword evidence="3 7" id="KW-0547">Nucleotide-binding</keyword>
<dbReference type="GO" id="GO:0140662">
    <property type="term" value="F:ATP-dependent protein folding chaperone"/>
    <property type="evidence" value="ECO:0007669"/>
    <property type="project" value="InterPro"/>
</dbReference>
<proteinExistence type="inferred from homology"/>
<dbReference type="InterPro" id="IPR018181">
    <property type="entry name" value="Heat_shock_70_CS"/>
</dbReference>
<gene>
    <name evidence="8" type="ORF">HNR40_001632</name>
</gene>
<evidence type="ECO:0000256" key="3">
    <source>
        <dbReference type="ARBA" id="ARBA00022741"/>
    </source>
</evidence>
<keyword evidence="5" id="KW-0346">Stress response</keyword>
<dbReference type="RefSeq" id="WP_184959531.1">
    <property type="nucleotide sequence ID" value="NZ_JACHIN010000002.1"/>
</dbReference>
<dbReference type="Pfam" id="PF00012">
    <property type="entry name" value="HSP70"/>
    <property type="match status" value="1"/>
</dbReference>
<keyword evidence="2" id="KW-0597">Phosphoprotein</keyword>
<dbReference type="FunFam" id="3.30.420.40:FF:000071">
    <property type="entry name" value="Molecular chaperone DnaK"/>
    <property type="match status" value="1"/>
</dbReference>
<reference evidence="8 9" key="1">
    <citation type="submission" date="2020-08" db="EMBL/GenBank/DDBJ databases">
        <title>Genomic Encyclopedia of Type Strains, Phase IV (KMG-IV): sequencing the most valuable type-strain genomes for metagenomic binning, comparative biology and taxonomic classification.</title>
        <authorList>
            <person name="Goeker M."/>
        </authorList>
    </citation>
    <scope>NUCLEOTIDE SEQUENCE [LARGE SCALE GENOMIC DNA]</scope>
    <source>
        <strain evidence="8 9">DSM 45385</strain>
    </source>
</reference>
<keyword evidence="9" id="KW-1185">Reference proteome</keyword>
<dbReference type="InterPro" id="IPR043129">
    <property type="entry name" value="ATPase_NBD"/>
</dbReference>
<evidence type="ECO:0000256" key="7">
    <source>
        <dbReference type="RuleBase" id="RU003322"/>
    </source>
</evidence>
<sequence>MGVIGIDLGTTYSATAIVRGPSPEILENREGERLTPSVVVFENGTPLVGVEAKRLAAVLPDDCVEFVKRKMGEPGAAYVDADGKEYRPEEVSALVLKRLAADASMQLGEEVRDVVVTVPAYFDDARRTATKDAGEIAGLNVLGLINEPTAAGIAYGLNKQQSGVFLVYDLGGGTFDVTIMRVTGTEFDIMATGGDRNLGGFDFDNLLMGHVATRIRDQGGPEVRESDKGEAELRAQCEQAKRRLTSMPQTIVRVSAEGATFQVPVTRAEFEELTASLLARTEVTVDEVMENAGVDWDKIDRILLVGGSTRMPMVSAMVQRMSGRMPDIGINPDEAVALGAAVYADTLGAAAGGAIARIPVAVSDVTSQSLGTIALNERNIAQNSIIIPANSKIPVKREKSYYTVQPGQRAVDFELTEGDDEDLRYVTVLKSTELLLPPGLPDEAEIRVVMAYDIDGVVHAEVFLGATGQSLGAVELQRDNNLGAHAVEQMRNAMRDLEIL</sequence>
<dbReference type="AlphaFoldDB" id="A0A7W7ZYI6"/>
<dbReference type="InterPro" id="IPR029047">
    <property type="entry name" value="HSP70_peptide-bd_sf"/>
</dbReference>
<keyword evidence="4 7" id="KW-0067">ATP-binding</keyword>
<evidence type="ECO:0000256" key="5">
    <source>
        <dbReference type="ARBA" id="ARBA00023016"/>
    </source>
</evidence>
<dbReference type="FunFam" id="3.90.640.10:FF:000003">
    <property type="entry name" value="Molecular chaperone DnaK"/>
    <property type="match status" value="1"/>
</dbReference>
<dbReference type="EMBL" id="JACHIN010000002">
    <property type="protein sequence ID" value="MBB5076168.1"/>
    <property type="molecule type" value="Genomic_DNA"/>
</dbReference>
<dbReference type="Proteomes" id="UP000568380">
    <property type="component" value="Unassembled WGS sequence"/>
</dbReference>
<dbReference type="Gene3D" id="3.90.640.10">
    <property type="entry name" value="Actin, Chain A, domain 4"/>
    <property type="match status" value="1"/>
</dbReference>
<dbReference type="PROSITE" id="PS01036">
    <property type="entry name" value="HSP70_3"/>
    <property type="match status" value="1"/>
</dbReference>
<dbReference type="SUPFAM" id="SSF53067">
    <property type="entry name" value="Actin-like ATPase domain"/>
    <property type="match status" value="2"/>
</dbReference>
<protein>
    <submittedName>
        <fullName evidence="8">Molecular chaperone DnaK</fullName>
    </submittedName>
</protein>
<comment type="similarity">
    <text evidence="1 7">Belongs to the heat shock protein 70 family.</text>
</comment>
<evidence type="ECO:0000313" key="9">
    <source>
        <dbReference type="Proteomes" id="UP000568380"/>
    </source>
</evidence>
<dbReference type="InterPro" id="IPR013126">
    <property type="entry name" value="Hsp_70_fam"/>
</dbReference>
<name>A0A7W7ZYI6_9ACTN</name>
<dbReference type="Gene3D" id="2.60.34.10">
    <property type="entry name" value="Substrate Binding Domain Of DNAk, Chain A, domain 1"/>
    <property type="match status" value="1"/>
</dbReference>